<reference evidence="1 2" key="1">
    <citation type="submission" date="2016-10" db="EMBL/GenBank/DDBJ databases">
        <authorList>
            <person name="de Groot N.N."/>
        </authorList>
    </citation>
    <scope>NUCLEOTIDE SEQUENCE [LARGE SCALE GENOMIC DNA]</scope>
    <source>
        <strain evidence="1 2">KH2T6</strain>
    </source>
</reference>
<accession>A0A1H7NM37</accession>
<name>A0A1H7NM37_RUMAL</name>
<sequence>MTLTAREMRYTTFIPDDGIRGRLFAELISIESMDAINDLIELGFIQNPEMDKIALYPLVQEIIISDLNPDSENCRPLLDNIHRICLQHGVDIPYYSALFAITENVPSYLALSENAATAE</sequence>
<evidence type="ECO:0000313" key="2">
    <source>
        <dbReference type="Proteomes" id="UP000186015"/>
    </source>
</evidence>
<protein>
    <submittedName>
        <fullName evidence="1">Uncharacterized protein</fullName>
    </submittedName>
</protein>
<proteinExistence type="predicted"/>
<dbReference type="EMBL" id="FOAT01000016">
    <property type="protein sequence ID" value="SEL24562.1"/>
    <property type="molecule type" value="Genomic_DNA"/>
</dbReference>
<gene>
    <name evidence="1" type="ORF">SAMN05216469_1166</name>
</gene>
<dbReference type="Proteomes" id="UP000186015">
    <property type="component" value="Unassembled WGS sequence"/>
</dbReference>
<evidence type="ECO:0000313" key="1">
    <source>
        <dbReference type="EMBL" id="SEL24562.1"/>
    </source>
</evidence>
<dbReference type="AlphaFoldDB" id="A0A1H7NM37"/>
<organism evidence="1 2">
    <name type="scientific">Ruminococcus albus</name>
    <dbReference type="NCBI Taxonomy" id="1264"/>
    <lineage>
        <taxon>Bacteria</taxon>
        <taxon>Bacillati</taxon>
        <taxon>Bacillota</taxon>
        <taxon>Clostridia</taxon>
        <taxon>Eubacteriales</taxon>
        <taxon>Oscillospiraceae</taxon>
        <taxon>Ruminococcus</taxon>
    </lineage>
</organism>